<reference evidence="1 2" key="1">
    <citation type="submission" date="2014-01" db="EMBL/GenBank/DDBJ databases">
        <title>Complete genome sequence of ionizing-radiation resistance bacterium Hymenobacter swuensis DY53.</title>
        <authorList>
            <person name="Jung J.-H."/>
            <person name="Jeong S.-W."/>
            <person name="Joe M.-H."/>
            <person name="Cho y.-j."/>
            <person name="Kim M.-K."/>
            <person name="Lim S.-Y."/>
        </authorList>
    </citation>
    <scope>NUCLEOTIDE SEQUENCE [LARGE SCALE GENOMIC DNA]</scope>
    <source>
        <strain evidence="1 2">DY53</strain>
    </source>
</reference>
<dbReference type="AlphaFoldDB" id="W8F146"/>
<dbReference type="EMBL" id="CP007145">
    <property type="protein sequence ID" value="AHJ97747.1"/>
    <property type="molecule type" value="Genomic_DNA"/>
</dbReference>
<evidence type="ECO:0000313" key="2">
    <source>
        <dbReference type="Proteomes" id="UP000019423"/>
    </source>
</evidence>
<name>W8F146_9BACT</name>
<dbReference type="PATRIC" id="fig|1227739.3.peg.2358"/>
<dbReference type="Proteomes" id="UP000019423">
    <property type="component" value="Chromosome"/>
</dbReference>
<dbReference type="OrthoDB" id="887009at2"/>
<dbReference type="RefSeq" id="WP_044002092.1">
    <property type="nucleotide sequence ID" value="NZ_CP007145.1"/>
</dbReference>
<protein>
    <submittedName>
        <fullName evidence="1">Uncharacterized protein</fullName>
    </submittedName>
</protein>
<gene>
    <name evidence="1" type="ORF">Hsw_2152</name>
</gene>
<dbReference type="HOGENOM" id="CLU_2879796_0_0_10"/>
<keyword evidence="2" id="KW-1185">Reference proteome</keyword>
<sequence length="63" mass="6826">MWEDNNAETFSLALNGQTVQTNYNSGPAGTWQKLGPFDVTVSTGSLQLTTFDGICNLSGLEVW</sequence>
<organism evidence="1 2">
    <name type="scientific">Hymenobacter swuensis DY53</name>
    <dbReference type="NCBI Taxonomy" id="1227739"/>
    <lineage>
        <taxon>Bacteria</taxon>
        <taxon>Pseudomonadati</taxon>
        <taxon>Bacteroidota</taxon>
        <taxon>Cytophagia</taxon>
        <taxon>Cytophagales</taxon>
        <taxon>Hymenobacteraceae</taxon>
        <taxon>Hymenobacter</taxon>
    </lineage>
</organism>
<dbReference type="KEGG" id="hsw:Hsw_2152"/>
<accession>W8F146</accession>
<proteinExistence type="predicted"/>
<dbReference type="STRING" id="1227739.Hsw_2152"/>
<evidence type="ECO:0000313" key="1">
    <source>
        <dbReference type="EMBL" id="AHJ97747.1"/>
    </source>
</evidence>